<organism evidence="2">
    <name type="scientific">human gut metagenome</name>
    <dbReference type="NCBI Taxonomy" id="408170"/>
    <lineage>
        <taxon>unclassified sequences</taxon>
        <taxon>metagenomes</taxon>
        <taxon>organismal metagenomes</taxon>
    </lineage>
</organism>
<keyword evidence="1" id="KW-0472">Membrane</keyword>
<evidence type="ECO:0000256" key="1">
    <source>
        <dbReference type="SAM" id="Phobius"/>
    </source>
</evidence>
<comment type="caution">
    <text evidence="2">The sequence shown here is derived from an EMBL/GenBank/DDBJ whole genome shotgun (WGS) entry which is preliminary data.</text>
</comment>
<keyword evidence="1" id="KW-0812">Transmembrane</keyword>
<reference evidence="2" key="1">
    <citation type="submission" date="2013-12" db="EMBL/GenBank/DDBJ databases">
        <title>A Varibaculum cambriense genome reconstructed from a premature infant gut community with otherwise low bacterial novelty that shifts toward anaerobic metabolism during the third week of life.</title>
        <authorList>
            <person name="Brown C.T."/>
            <person name="Sharon I."/>
            <person name="Thomas B.C."/>
            <person name="Castelle C.J."/>
            <person name="Morowitz M.J."/>
            <person name="Banfield J.F."/>
        </authorList>
    </citation>
    <scope>NUCLEOTIDE SEQUENCE</scope>
</reference>
<feature type="transmembrane region" description="Helical" evidence="1">
    <location>
        <begin position="25"/>
        <end position="48"/>
    </location>
</feature>
<sequence length="60" mass="6825">MLGEVNHINARYWCDYGCDPSTPMAWATIVSLSLMMFLLLCVADARCLSALRKEKRRSTD</sequence>
<protein>
    <submittedName>
        <fullName evidence="2">Dehydrogenase, myo-inositol 2-dehydrogenase</fullName>
    </submittedName>
</protein>
<accession>W1Y5W9</accession>
<keyword evidence="1" id="KW-1133">Transmembrane helix</keyword>
<proteinExistence type="predicted"/>
<name>W1Y5W9_9ZZZZ</name>
<evidence type="ECO:0000313" key="2">
    <source>
        <dbReference type="EMBL" id="ETJ37927.1"/>
    </source>
</evidence>
<dbReference type="EMBL" id="AZMM01007890">
    <property type="protein sequence ID" value="ETJ37927.1"/>
    <property type="molecule type" value="Genomic_DNA"/>
</dbReference>
<dbReference type="AlphaFoldDB" id="W1Y5W9"/>
<gene>
    <name evidence="2" type="ORF">Q604_UNBC07890G0001</name>
</gene>
<feature type="non-terminal residue" evidence="2">
    <location>
        <position position="60"/>
    </location>
</feature>